<organism evidence="1 2">
    <name type="scientific">Ziziphus jujuba</name>
    <name type="common">Chinese jujube</name>
    <name type="synonym">Ziziphus sativa</name>
    <dbReference type="NCBI Taxonomy" id="326968"/>
    <lineage>
        <taxon>Eukaryota</taxon>
        <taxon>Viridiplantae</taxon>
        <taxon>Streptophyta</taxon>
        <taxon>Embryophyta</taxon>
        <taxon>Tracheophyta</taxon>
        <taxon>Spermatophyta</taxon>
        <taxon>Magnoliopsida</taxon>
        <taxon>eudicotyledons</taxon>
        <taxon>Gunneridae</taxon>
        <taxon>Pentapetalae</taxon>
        <taxon>rosids</taxon>
        <taxon>fabids</taxon>
        <taxon>Rosales</taxon>
        <taxon>Rhamnaceae</taxon>
        <taxon>Paliureae</taxon>
        <taxon>Ziziphus</taxon>
    </lineage>
</organism>
<dbReference type="SUPFAM" id="SSF52058">
    <property type="entry name" value="L domain-like"/>
    <property type="match status" value="1"/>
</dbReference>
<dbReference type="Proteomes" id="UP001652623">
    <property type="component" value="Chromosome 9"/>
</dbReference>
<reference evidence="2" key="1">
    <citation type="submission" date="2025-08" db="UniProtKB">
        <authorList>
            <consortium name="RefSeq"/>
        </authorList>
    </citation>
    <scope>IDENTIFICATION</scope>
    <source>
        <tissue evidence="2">Seedling</tissue>
    </source>
</reference>
<evidence type="ECO:0000313" key="1">
    <source>
        <dbReference type="Proteomes" id="UP001652623"/>
    </source>
</evidence>
<dbReference type="InterPro" id="IPR032675">
    <property type="entry name" value="LRR_dom_sf"/>
</dbReference>
<gene>
    <name evidence="2" type="primary">LOC132799418</name>
</gene>
<name>A0ABM3ZRU7_ZIZJJ</name>
<evidence type="ECO:0000313" key="2">
    <source>
        <dbReference type="RefSeq" id="XP_060667207.1"/>
    </source>
</evidence>
<dbReference type="GeneID" id="132799418"/>
<dbReference type="Gene3D" id="3.80.10.10">
    <property type="entry name" value="Ribonuclease Inhibitor"/>
    <property type="match status" value="1"/>
</dbReference>
<proteinExistence type="predicted"/>
<sequence>MPLYPYLKELELRDSSLKTFQRTQQMMIMKNKATASSSSISPLSNLSKLFISLIENLQSLPDEPTGLTSLKTLYIHGCLRLKYLSTAIRHLSSLQELKISTSYEALDIFHNHEGDHDENF</sequence>
<protein>
    <submittedName>
        <fullName evidence="2">Uncharacterized protein LOC132799418</fullName>
    </submittedName>
</protein>
<accession>A0ABM3ZRU7</accession>
<dbReference type="RefSeq" id="XP_060667207.1">
    <property type="nucleotide sequence ID" value="XM_060811224.1"/>
</dbReference>
<keyword evidence="1" id="KW-1185">Reference proteome</keyword>